<sequence length="325" mass="35819">MQSIVQGILIPMLATFMTTKSNHRPWFKIYVFFVNILALVQTIIHIIQAFDIINAFGDRLLLVAAAPVLTGFIGASVQAFFAYRCWRIYHQRILPMIPFLLLWLVSFVSAIVMGAFLARPIGHRPDNAAPQIFISTIWVISSLLFDLITTSSTIAYLYRVRTDLNANRNTLLVVWNVIWASAAPPFVLIVIALIDGYVVANAPGVVGVISVAMSAKFFALSLMINLVGQGYIRRQFEPSYPSPPGNPQSSRSQTGNASELVTGGLTAHTNDIELLTRISPEVAGVRDDGSGTYHSDNVSIKNPSIVKQEEGDRGYTTHNIELLRS</sequence>
<comment type="caution">
    <text evidence="3">The sequence shown here is derived from an EMBL/GenBank/DDBJ whole genome shotgun (WGS) entry which is preliminary data.</text>
</comment>
<keyword evidence="2" id="KW-0472">Membrane</keyword>
<feature type="transmembrane region" description="Helical" evidence="2">
    <location>
        <begin position="29"/>
        <end position="48"/>
    </location>
</feature>
<feature type="transmembrane region" description="Helical" evidence="2">
    <location>
        <begin position="60"/>
        <end position="81"/>
    </location>
</feature>
<dbReference type="PANTHER" id="PTHR40465:SF1">
    <property type="entry name" value="DUF6534 DOMAIN-CONTAINING PROTEIN"/>
    <property type="match status" value="1"/>
</dbReference>
<name>A0A8H3AX32_9AGAM</name>
<organism evidence="3 4">
    <name type="scientific">Rhizoctonia solani</name>
    <dbReference type="NCBI Taxonomy" id="456999"/>
    <lineage>
        <taxon>Eukaryota</taxon>
        <taxon>Fungi</taxon>
        <taxon>Dikarya</taxon>
        <taxon>Basidiomycota</taxon>
        <taxon>Agaricomycotina</taxon>
        <taxon>Agaricomycetes</taxon>
        <taxon>Cantharellales</taxon>
        <taxon>Ceratobasidiaceae</taxon>
        <taxon>Rhizoctonia</taxon>
    </lineage>
</organism>
<keyword evidence="2" id="KW-1133">Transmembrane helix</keyword>
<keyword evidence="2" id="KW-0812">Transmembrane</keyword>
<evidence type="ECO:0000313" key="4">
    <source>
        <dbReference type="Proteomes" id="UP000663850"/>
    </source>
</evidence>
<dbReference type="EMBL" id="CAJMWZ010001794">
    <property type="protein sequence ID" value="CAE6442586.1"/>
    <property type="molecule type" value="Genomic_DNA"/>
</dbReference>
<dbReference type="AlphaFoldDB" id="A0A8H3AX32"/>
<evidence type="ECO:0000256" key="1">
    <source>
        <dbReference type="SAM" id="MobiDB-lite"/>
    </source>
</evidence>
<accession>A0A8H3AX32</accession>
<protein>
    <recommendedName>
        <fullName evidence="5">Transmembrane protein</fullName>
    </recommendedName>
</protein>
<feature type="compositionally biased region" description="Polar residues" evidence="1">
    <location>
        <begin position="292"/>
        <end position="302"/>
    </location>
</feature>
<proteinExistence type="predicted"/>
<feature type="transmembrane region" description="Helical" evidence="2">
    <location>
        <begin position="206"/>
        <end position="227"/>
    </location>
</feature>
<dbReference type="Proteomes" id="UP000663850">
    <property type="component" value="Unassembled WGS sequence"/>
</dbReference>
<feature type="transmembrane region" description="Helical" evidence="2">
    <location>
        <begin position="137"/>
        <end position="158"/>
    </location>
</feature>
<feature type="transmembrane region" description="Helical" evidence="2">
    <location>
        <begin position="170"/>
        <end position="194"/>
    </location>
</feature>
<evidence type="ECO:0008006" key="5">
    <source>
        <dbReference type="Google" id="ProtNLM"/>
    </source>
</evidence>
<evidence type="ECO:0000256" key="2">
    <source>
        <dbReference type="SAM" id="Phobius"/>
    </source>
</evidence>
<feature type="region of interest" description="Disordered" evidence="1">
    <location>
        <begin position="237"/>
        <end position="257"/>
    </location>
</feature>
<dbReference type="PANTHER" id="PTHR40465">
    <property type="entry name" value="CHROMOSOME 1, WHOLE GENOME SHOTGUN SEQUENCE"/>
    <property type="match status" value="1"/>
</dbReference>
<gene>
    <name evidence="3" type="ORF">RDB_LOCUS31731</name>
</gene>
<feature type="region of interest" description="Disordered" evidence="1">
    <location>
        <begin position="283"/>
        <end position="313"/>
    </location>
</feature>
<evidence type="ECO:0000313" key="3">
    <source>
        <dbReference type="EMBL" id="CAE6442586.1"/>
    </source>
</evidence>
<feature type="transmembrane region" description="Helical" evidence="2">
    <location>
        <begin position="93"/>
        <end position="117"/>
    </location>
</feature>
<feature type="compositionally biased region" description="Polar residues" evidence="1">
    <location>
        <begin position="247"/>
        <end position="257"/>
    </location>
</feature>
<reference evidence="3" key="1">
    <citation type="submission" date="2021-01" db="EMBL/GenBank/DDBJ databases">
        <authorList>
            <person name="Kaushik A."/>
        </authorList>
    </citation>
    <scope>NUCLEOTIDE SEQUENCE</scope>
    <source>
        <strain evidence="3">Type strain: AG8-Rh-89/</strain>
    </source>
</reference>